<dbReference type="Proteomes" id="UP000249287">
    <property type="component" value="Segment"/>
</dbReference>
<sequence length="52" mass="5508">MALATSSYGWTVGPPLAAGILECVTDTTLLLSVPLSRDWPLLAQRILGEGRP</sequence>
<dbReference type="KEGG" id="vg:36843332"/>
<reference evidence="1" key="1">
    <citation type="journal article" date="2018" name="Nat. Commun.">
        <title>Diversity and evolution of the emerging Pandoraviridae family.</title>
        <authorList>
            <person name="Legendre M."/>
            <person name="Fabre E."/>
            <person name="Poirot O."/>
            <person name="Jeudy S."/>
            <person name="Lartigue A."/>
            <person name="Alempic J.M."/>
            <person name="Beucher L."/>
            <person name="Philippe N."/>
            <person name="Bertaux L."/>
            <person name="Christo-Foroux E."/>
            <person name="Labadie K."/>
            <person name="Coute Y."/>
            <person name="Abergel C."/>
            <person name="Claverie J.M."/>
        </authorList>
    </citation>
    <scope>NUCLEOTIDE SEQUENCE [LARGE SCALE GENOMIC DNA]</scope>
    <source>
        <strain evidence="1">Neocaledonia</strain>
    </source>
</reference>
<organism evidence="1">
    <name type="scientific">Pandoravirus neocaledonia</name>
    <dbReference type="NCBI Taxonomy" id="2107708"/>
    <lineage>
        <taxon>Viruses</taxon>
        <taxon>Pandoravirus</taxon>
    </lineage>
</organism>
<proteinExistence type="predicted"/>
<gene>
    <name evidence="1" type="ORF">pneo_cds_1012</name>
</gene>
<dbReference type="RefSeq" id="YP_009482622.1">
    <property type="nucleotide sequence ID" value="NC_037666.1"/>
</dbReference>
<accession>A0A2U7UDR9</accession>
<dbReference type="EMBL" id="MG011690">
    <property type="protein sequence ID" value="AVK76619.1"/>
    <property type="molecule type" value="Genomic_DNA"/>
</dbReference>
<dbReference type="GeneID" id="36843332"/>
<protein>
    <submittedName>
        <fullName evidence="1">Uncharacterized protein</fullName>
    </submittedName>
</protein>
<evidence type="ECO:0000313" key="1">
    <source>
        <dbReference type="EMBL" id="AVK76619.1"/>
    </source>
</evidence>
<name>A0A2U7UDR9_9VIRU</name>